<accession>A0A6F8SLK2</accession>
<evidence type="ECO:0008006" key="5">
    <source>
        <dbReference type="Google" id="ProtNLM"/>
    </source>
</evidence>
<feature type="region of interest" description="Disordered" evidence="1">
    <location>
        <begin position="1"/>
        <end position="23"/>
    </location>
</feature>
<keyword evidence="2" id="KW-0472">Membrane</keyword>
<protein>
    <recommendedName>
        <fullName evidence="5">Holotricin-3</fullName>
    </recommendedName>
</protein>
<dbReference type="KEGG" id="ahat:ADCFC_15820"/>
<dbReference type="EMBL" id="AP022829">
    <property type="protein sequence ID" value="BCA88963.1"/>
    <property type="molecule type" value="Genomic_DNA"/>
</dbReference>
<feature type="transmembrane region" description="Helical" evidence="2">
    <location>
        <begin position="44"/>
        <end position="62"/>
    </location>
</feature>
<dbReference type="AlphaFoldDB" id="A0A6F8SLK2"/>
<reference evidence="4" key="2">
    <citation type="submission" date="2020-03" db="EMBL/GenBank/DDBJ databases">
        <title>Complete Genome Sequence of Adlercreutzia sp. strain 8CFCBH1 Producing Equol, Isolated from Healthy Japanese Feces.</title>
        <authorList>
            <person name="Ogata Y."/>
            <person name="Sakamoto M."/>
            <person name="Ohkuma M."/>
            <person name="Hattori M."/>
            <person name="Suda W."/>
        </authorList>
    </citation>
    <scope>NUCLEOTIDE SEQUENCE [LARGE SCALE GENOMIC DNA]</scope>
    <source>
        <strain evidence="4">8CFCBH1</strain>
    </source>
</reference>
<keyword evidence="2" id="KW-0812">Transmembrane</keyword>
<keyword evidence="4" id="KW-1185">Reference proteome</keyword>
<dbReference type="Proteomes" id="UP000501727">
    <property type="component" value="Chromosome"/>
</dbReference>
<organism evidence="3 4">
    <name type="scientific">Adlercreutzia hattorii</name>
    <dbReference type="NCBI Taxonomy" id="2707299"/>
    <lineage>
        <taxon>Bacteria</taxon>
        <taxon>Bacillati</taxon>
        <taxon>Actinomycetota</taxon>
        <taxon>Coriobacteriia</taxon>
        <taxon>Eggerthellales</taxon>
        <taxon>Eggerthellaceae</taxon>
        <taxon>Adlercreutzia</taxon>
    </lineage>
</organism>
<proteinExistence type="predicted"/>
<evidence type="ECO:0000256" key="1">
    <source>
        <dbReference type="SAM" id="MobiDB-lite"/>
    </source>
</evidence>
<evidence type="ECO:0000256" key="2">
    <source>
        <dbReference type="SAM" id="Phobius"/>
    </source>
</evidence>
<sequence length="103" mass="11494">MGIFKDENGNSYGDWTHRGQGRTRDAANSIVTTGDEKKWYDQTFWIIFFLVVLWPVGLVLMWRGACTWHVTVKIVVTIVLIGVVALSYQMSQAVIAAQGTMGA</sequence>
<reference evidence="4" key="1">
    <citation type="journal article" date="2020" name="Microbiol. Resour. Announc.">
        <title>Complete Genome Sequence of Adlercreutzia sp. Strain 8CFCBH1, a Potent Producer of Equol, Isolated from Healthy Japanese Feces.</title>
        <authorList>
            <person name="Ogata Y."/>
            <person name="Sakamoto M."/>
            <person name="Ohkuma M."/>
            <person name="Hattori M."/>
            <person name="Suda W."/>
        </authorList>
    </citation>
    <scope>NUCLEOTIDE SEQUENCE [LARGE SCALE GENOMIC DNA]</scope>
    <source>
        <strain evidence="4">8CFCBH1</strain>
    </source>
</reference>
<evidence type="ECO:0000313" key="4">
    <source>
        <dbReference type="Proteomes" id="UP000501727"/>
    </source>
</evidence>
<feature type="transmembrane region" description="Helical" evidence="2">
    <location>
        <begin position="68"/>
        <end position="88"/>
    </location>
</feature>
<keyword evidence="2" id="KW-1133">Transmembrane helix</keyword>
<evidence type="ECO:0000313" key="3">
    <source>
        <dbReference type="EMBL" id="BCA88963.1"/>
    </source>
</evidence>
<name>A0A6F8SLK2_9ACTN</name>
<gene>
    <name evidence="3" type="ORF">ADCFC_14610</name>
</gene>
<dbReference type="RefSeq" id="WP_173113469.1">
    <property type="nucleotide sequence ID" value="NZ_AP022829.1"/>
</dbReference>